<feature type="region of interest" description="Disordered" evidence="8">
    <location>
        <begin position="1"/>
        <end position="21"/>
    </location>
</feature>
<comment type="catalytic activity">
    <reaction evidence="1">
        <text>D-ribulose 5-phosphate = (2S)-2-hydroxy-3-oxobutyl phosphate + formate + H(+)</text>
        <dbReference type="Rhea" id="RHEA:18457"/>
        <dbReference type="ChEBI" id="CHEBI:15378"/>
        <dbReference type="ChEBI" id="CHEBI:15740"/>
        <dbReference type="ChEBI" id="CHEBI:58121"/>
        <dbReference type="ChEBI" id="CHEBI:58830"/>
        <dbReference type="EC" id="4.1.99.12"/>
    </reaction>
</comment>
<dbReference type="EC" id="4.1.99.12" evidence="5"/>
<dbReference type="SUPFAM" id="SSF142695">
    <property type="entry name" value="RibA-like"/>
    <property type="match status" value="1"/>
</dbReference>
<evidence type="ECO:0000256" key="1">
    <source>
        <dbReference type="ARBA" id="ARBA00000141"/>
    </source>
</evidence>
<dbReference type="InterPro" id="IPR000422">
    <property type="entry name" value="DHBP_synthase_RibB"/>
</dbReference>
<feature type="domain" description="GTP cyclohydrolase II" evidence="9">
    <location>
        <begin position="226"/>
        <end position="308"/>
    </location>
</feature>
<proteinExistence type="inferred from homology"/>
<accession>A0ABM7KW20</accession>
<evidence type="ECO:0000256" key="4">
    <source>
        <dbReference type="ARBA" id="ARBA00005520"/>
    </source>
</evidence>
<reference evidence="10 11" key="1">
    <citation type="journal article" date="2019" name="Emerg. Microbes Infect.">
        <title>Comprehensive subspecies identification of 175 nontuberculous mycobacteria species based on 7547 genomic profiles.</title>
        <authorList>
            <person name="Matsumoto Y."/>
            <person name="Kinjo T."/>
            <person name="Motooka D."/>
            <person name="Nabeya D."/>
            <person name="Jung N."/>
            <person name="Uechi K."/>
            <person name="Horii T."/>
            <person name="Iida T."/>
            <person name="Fujita J."/>
            <person name="Nakamura S."/>
        </authorList>
    </citation>
    <scope>NUCLEOTIDE SEQUENCE [LARGE SCALE GENOMIC DNA]</scope>
    <source>
        <strain evidence="10 11">JCM 12687</strain>
        <plasmid evidence="10">pJCM12687</plasmid>
    </source>
</reference>
<evidence type="ECO:0000259" key="9">
    <source>
        <dbReference type="Pfam" id="PF00925"/>
    </source>
</evidence>
<evidence type="ECO:0000313" key="10">
    <source>
        <dbReference type="EMBL" id="BBZ15416.1"/>
    </source>
</evidence>
<dbReference type="InterPro" id="IPR036144">
    <property type="entry name" value="RibA-like_sf"/>
</dbReference>
<dbReference type="InterPro" id="IPR017945">
    <property type="entry name" value="DHBP_synth_RibB-like_a/b_dom"/>
</dbReference>
<dbReference type="PIRSF" id="PIRSF001259">
    <property type="entry name" value="RibA"/>
    <property type="match status" value="1"/>
</dbReference>
<evidence type="ECO:0000256" key="2">
    <source>
        <dbReference type="ARBA" id="ARBA00002284"/>
    </source>
</evidence>
<comment type="pathway">
    <text evidence="3">Cofactor biosynthesis; riboflavin biosynthesis; 2-hydroxy-3-oxobutyl phosphate from D-ribulose 5-phosphate: step 1/1.</text>
</comment>
<evidence type="ECO:0000256" key="5">
    <source>
        <dbReference type="ARBA" id="ARBA00012153"/>
    </source>
</evidence>
<dbReference type="InterPro" id="IPR032677">
    <property type="entry name" value="GTP_cyclohydro_II"/>
</dbReference>
<keyword evidence="7" id="KW-0479">Metal-binding</keyword>
<keyword evidence="10" id="KW-0614">Plasmid</keyword>
<dbReference type="Pfam" id="PF00926">
    <property type="entry name" value="DHBP_synthase"/>
    <property type="match status" value="1"/>
</dbReference>
<comment type="similarity">
    <text evidence="4">In the N-terminal section; belongs to the DHBP synthase family.</text>
</comment>
<geneLocation type="plasmid" evidence="10 11">
    <name>pJCM12687</name>
</geneLocation>
<keyword evidence="11" id="KW-1185">Reference proteome</keyword>
<dbReference type="SUPFAM" id="SSF55821">
    <property type="entry name" value="YrdC/RibB"/>
    <property type="match status" value="1"/>
</dbReference>
<dbReference type="PANTHER" id="PTHR21327:SF18">
    <property type="entry name" value="3,4-DIHYDROXY-2-BUTANONE 4-PHOSPHATE SYNTHASE"/>
    <property type="match status" value="1"/>
</dbReference>
<sequence length="369" mass="38920">MKTPVADQGLPLEAEQERSPQRQVSAAIAAVAAGDPIIVLDDDHHCGDLIFAAESATTRLMAFTVRYTSGFICVALPAEQCDRLGLPPMHPCNGDELTYRVAVDMRDNGTGISAAARAKTAVALSRADSSPGDFVRPGHVLPVEARPGGVLERAGHAEAALDLVRLAGRRPAAVLCTLMSERIPGETAEPAELRDFAARHGLQVVSIAALTDYRRRTEAQMRCVGTQTVMTADGEVHVLAFRSLHGDGAHLAFLAGAIHTGVPVYVHTECLSGDVVGLPTCTCGGQLRKRLAAFIGMGDGIVVYIRHDGPPWTCGLSSPRKAGTLNEVAAEILAELSVTSLQLVNDDDALADVLRSFGMCVDESVTADS</sequence>
<name>A0ABM7KW20_9MYCO</name>
<gene>
    <name evidence="10" type="primary">ribA1</name>
    <name evidence="10" type="ORF">MBRA_56110</name>
</gene>
<organism evidence="10 11">
    <name type="scientific">Mycobacterium branderi</name>
    <dbReference type="NCBI Taxonomy" id="43348"/>
    <lineage>
        <taxon>Bacteria</taxon>
        <taxon>Bacillati</taxon>
        <taxon>Actinomycetota</taxon>
        <taxon>Actinomycetes</taxon>
        <taxon>Mycobacteriales</taxon>
        <taxon>Mycobacteriaceae</taxon>
        <taxon>Mycobacterium</taxon>
    </lineage>
</organism>
<evidence type="ECO:0000256" key="6">
    <source>
        <dbReference type="ARBA" id="ARBA00022619"/>
    </source>
</evidence>
<dbReference type="Gene3D" id="3.90.870.10">
    <property type="entry name" value="DHBP synthase"/>
    <property type="match status" value="1"/>
</dbReference>
<dbReference type="EMBL" id="AP022607">
    <property type="protein sequence ID" value="BBZ15416.1"/>
    <property type="molecule type" value="Genomic_DNA"/>
</dbReference>
<evidence type="ECO:0000256" key="8">
    <source>
        <dbReference type="SAM" id="MobiDB-lite"/>
    </source>
</evidence>
<evidence type="ECO:0000256" key="7">
    <source>
        <dbReference type="ARBA" id="ARBA00022723"/>
    </source>
</evidence>
<dbReference type="PANTHER" id="PTHR21327">
    <property type="entry name" value="GTP CYCLOHYDROLASE II-RELATED"/>
    <property type="match status" value="1"/>
</dbReference>
<dbReference type="Pfam" id="PF00925">
    <property type="entry name" value="GTP_cyclohydro2"/>
    <property type="match status" value="1"/>
</dbReference>
<dbReference type="RefSeq" id="WP_083133758.1">
    <property type="nucleotide sequence ID" value="NZ_AP022607.1"/>
</dbReference>
<comment type="function">
    <text evidence="2">Catalyzes the conversion of D-ribulose 5-phosphate to formate and 3,4-dihydroxy-2-butanone 4-phosphate.</text>
</comment>
<dbReference type="Gene3D" id="3.40.50.10990">
    <property type="entry name" value="GTP cyclohydrolase II"/>
    <property type="match status" value="1"/>
</dbReference>
<protein>
    <recommendedName>
        <fullName evidence="5">3,4-dihydroxy-2-butanone-4-phosphate synthase</fullName>
        <ecNumber evidence="5">4.1.99.12</ecNumber>
    </recommendedName>
</protein>
<keyword evidence="6" id="KW-0686">Riboflavin biosynthesis</keyword>
<evidence type="ECO:0000256" key="3">
    <source>
        <dbReference type="ARBA" id="ARBA00004904"/>
    </source>
</evidence>
<dbReference type="Proteomes" id="UP000467379">
    <property type="component" value="Plasmid pJCM12687"/>
</dbReference>
<evidence type="ECO:0000313" key="11">
    <source>
        <dbReference type="Proteomes" id="UP000467379"/>
    </source>
</evidence>